<dbReference type="SUPFAM" id="SSF52540">
    <property type="entry name" value="P-loop containing nucleoside triphosphate hydrolases"/>
    <property type="match status" value="1"/>
</dbReference>
<name>A0ABT6FZH9_9FLAO</name>
<organism evidence="4 5">
    <name type="scientific">Winogradskyella marincola</name>
    <dbReference type="NCBI Taxonomy" id="3037795"/>
    <lineage>
        <taxon>Bacteria</taxon>
        <taxon>Pseudomonadati</taxon>
        <taxon>Bacteroidota</taxon>
        <taxon>Flavobacteriia</taxon>
        <taxon>Flavobacteriales</taxon>
        <taxon>Flavobacteriaceae</taxon>
        <taxon>Winogradskyella</taxon>
    </lineage>
</organism>
<comment type="caution">
    <text evidence="4">The sequence shown here is derived from an EMBL/GenBank/DDBJ whole genome shotgun (WGS) entry which is preliminary data.</text>
</comment>
<dbReference type="InterPro" id="IPR000863">
    <property type="entry name" value="Sulfotransferase_dom"/>
</dbReference>
<feature type="domain" description="Sulfotransferase" evidence="3">
    <location>
        <begin position="6"/>
        <end position="196"/>
    </location>
</feature>
<dbReference type="Pfam" id="PF00685">
    <property type="entry name" value="Sulfotransfer_1"/>
    <property type="match status" value="1"/>
</dbReference>
<evidence type="ECO:0000313" key="5">
    <source>
        <dbReference type="Proteomes" id="UP001529085"/>
    </source>
</evidence>
<protein>
    <submittedName>
        <fullName evidence="4">Sulfotransferase</fullName>
        <ecNumber evidence="4">2.8.2.-</ecNumber>
    </submittedName>
</protein>
<dbReference type="Gene3D" id="3.40.50.300">
    <property type="entry name" value="P-loop containing nucleotide triphosphate hydrolases"/>
    <property type="match status" value="1"/>
</dbReference>
<evidence type="ECO:0000259" key="3">
    <source>
        <dbReference type="Pfam" id="PF00685"/>
    </source>
</evidence>
<sequence>MNKINFLCVGVQKAGTTTLHNVLGQHPQLCLPQKKETHFFSDEDIYHKGTSHYLKYFDNSKPYEFYGEVDPEYSYFIESAERIFNTFGRIKIIFILRNPIDRAYSHYLMTKRRGLENLSFEDAMDKESDRISNKKDKMHYSYRSRGFYSEQLLTYEKYFGRENIKVLLFEEFIENTKDSVIDIANFIGLSDFEYKIEKVSNPASEPRFKILQKFIHKDSIVKKSLGSLIGSKETKRRIAEYLESLNLKASDKKKIPDPTRENLYLAYYKKEIDNLERKFNLNIEAWKN</sequence>
<dbReference type="InterPro" id="IPR027417">
    <property type="entry name" value="P-loop_NTPase"/>
</dbReference>
<proteinExistence type="predicted"/>
<evidence type="ECO:0000313" key="4">
    <source>
        <dbReference type="EMBL" id="MDG4715196.1"/>
    </source>
</evidence>
<keyword evidence="1 4" id="KW-0808">Transferase</keyword>
<evidence type="ECO:0000256" key="2">
    <source>
        <dbReference type="ARBA" id="ARBA00023180"/>
    </source>
</evidence>
<accession>A0ABT6FZH9</accession>
<dbReference type="PANTHER" id="PTHR10605">
    <property type="entry name" value="HEPARAN SULFATE SULFOTRANSFERASE"/>
    <property type="match status" value="1"/>
</dbReference>
<dbReference type="Proteomes" id="UP001529085">
    <property type="component" value="Unassembled WGS sequence"/>
</dbReference>
<dbReference type="PANTHER" id="PTHR10605:SF56">
    <property type="entry name" value="BIFUNCTIONAL HEPARAN SULFATE N-DEACETYLASE_N-SULFOTRANSFERASE"/>
    <property type="match status" value="1"/>
</dbReference>
<dbReference type="InterPro" id="IPR037359">
    <property type="entry name" value="NST/OST"/>
</dbReference>
<evidence type="ECO:0000256" key="1">
    <source>
        <dbReference type="ARBA" id="ARBA00022679"/>
    </source>
</evidence>
<reference evidence="4 5" key="1">
    <citation type="submission" date="2023-03" db="EMBL/GenBank/DDBJ databases">
        <title>Strain YYF002 represents a novel species in the genus Winogradskyella isolated from seawater.</title>
        <authorList>
            <person name="Fu Z.-Y."/>
        </authorList>
    </citation>
    <scope>NUCLEOTIDE SEQUENCE [LARGE SCALE GENOMIC DNA]</scope>
    <source>
        <strain evidence="4 5">YYF002</strain>
    </source>
</reference>
<dbReference type="EC" id="2.8.2.-" evidence="4"/>
<keyword evidence="5" id="KW-1185">Reference proteome</keyword>
<dbReference type="GO" id="GO:0016740">
    <property type="term" value="F:transferase activity"/>
    <property type="evidence" value="ECO:0007669"/>
    <property type="project" value="UniProtKB-KW"/>
</dbReference>
<dbReference type="EMBL" id="JARSBN010000002">
    <property type="protein sequence ID" value="MDG4715196.1"/>
    <property type="molecule type" value="Genomic_DNA"/>
</dbReference>
<gene>
    <name evidence="4" type="ORF">P7122_04885</name>
</gene>
<keyword evidence="2" id="KW-0325">Glycoprotein</keyword>
<dbReference type="RefSeq" id="WP_278004658.1">
    <property type="nucleotide sequence ID" value="NZ_JARSBN010000002.1"/>
</dbReference>